<dbReference type="PANTHER" id="PTHR10587:SF128">
    <property type="entry name" value="POLYSACCHARIDE DEACETYLASE PDAB-RELATED"/>
    <property type="match status" value="1"/>
</dbReference>
<dbReference type="SUPFAM" id="SSF88713">
    <property type="entry name" value="Glycoside hydrolase/deacetylase"/>
    <property type="match status" value="1"/>
</dbReference>
<reference evidence="3 4" key="1">
    <citation type="submission" date="2019-09" db="EMBL/GenBank/DDBJ databases">
        <title>Draft genome sequence of Bacillus sp. JC-7.</title>
        <authorList>
            <person name="Tanaka N."/>
            <person name="Shiwa Y."/>
            <person name="Fujita N."/>
            <person name="Tanasupawat S."/>
        </authorList>
    </citation>
    <scope>NUCLEOTIDE SEQUENCE [LARGE SCALE GENOMIC DNA]</scope>
    <source>
        <strain evidence="3 4">JC-7</strain>
    </source>
</reference>
<dbReference type="InterPro" id="IPR014132">
    <property type="entry name" value="PdaB-like"/>
</dbReference>
<dbReference type="Pfam" id="PF01522">
    <property type="entry name" value="Polysacc_deac_1"/>
    <property type="match status" value="1"/>
</dbReference>
<protein>
    <submittedName>
        <fullName evidence="3">Polysaccharide deacetylase family sporulation protein PdaB</fullName>
    </submittedName>
</protein>
<keyword evidence="1" id="KW-0472">Membrane</keyword>
<dbReference type="InterPro" id="IPR011330">
    <property type="entry name" value="Glyco_hydro/deAcase_b/a-brl"/>
</dbReference>
<proteinExistence type="predicted"/>
<dbReference type="PANTHER" id="PTHR10587">
    <property type="entry name" value="GLYCOSYL TRANSFERASE-RELATED"/>
    <property type="match status" value="1"/>
</dbReference>
<keyword evidence="1" id="KW-1133">Transmembrane helix</keyword>
<keyword evidence="4" id="KW-1185">Reference proteome</keyword>
<keyword evidence="1" id="KW-0812">Transmembrane</keyword>
<dbReference type="GO" id="GO:0016020">
    <property type="term" value="C:membrane"/>
    <property type="evidence" value="ECO:0007669"/>
    <property type="project" value="TreeGrafter"/>
</dbReference>
<feature type="domain" description="NodB homology" evidence="2">
    <location>
        <begin position="53"/>
        <end position="234"/>
    </location>
</feature>
<dbReference type="GO" id="GO:0016810">
    <property type="term" value="F:hydrolase activity, acting on carbon-nitrogen (but not peptide) bonds"/>
    <property type="evidence" value="ECO:0007669"/>
    <property type="project" value="InterPro"/>
</dbReference>
<dbReference type="PROSITE" id="PS51677">
    <property type="entry name" value="NODB"/>
    <property type="match status" value="1"/>
</dbReference>
<gene>
    <name evidence="3" type="primary">cda1</name>
    <name evidence="3" type="ORF">BpJC7_11590</name>
</gene>
<evidence type="ECO:0000256" key="1">
    <source>
        <dbReference type="SAM" id="Phobius"/>
    </source>
</evidence>
<dbReference type="NCBIfam" id="TIGR02764">
    <property type="entry name" value="spore_ybaN_pdaB"/>
    <property type="match status" value="1"/>
</dbReference>
<organism evidence="3 4">
    <name type="scientific">Weizmannia acidilactici</name>
    <dbReference type="NCBI Taxonomy" id="2607726"/>
    <lineage>
        <taxon>Bacteria</taxon>
        <taxon>Bacillati</taxon>
        <taxon>Bacillota</taxon>
        <taxon>Bacilli</taxon>
        <taxon>Bacillales</taxon>
        <taxon>Bacillaceae</taxon>
        <taxon>Heyndrickxia</taxon>
    </lineage>
</organism>
<dbReference type="InterPro" id="IPR050248">
    <property type="entry name" value="Polysacc_deacetylase_ArnD"/>
</dbReference>
<dbReference type="GO" id="GO:0005975">
    <property type="term" value="P:carbohydrate metabolic process"/>
    <property type="evidence" value="ECO:0007669"/>
    <property type="project" value="InterPro"/>
</dbReference>
<feature type="transmembrane region" description="Helical" evidence="1">
    <location>
        <begin position="14"/>
        <end position="34"/>
    </location>
</feature>
<evidence type="ECO:0000259" key="2">
    <source>
        <dbReference type="PROSITE" id="PS51677"/>
    </source>
</evidence>
<name>A0A5J4J4F8_9BACI</name>
<dbReference type="Proteomes" id="UP000391919">
    <property type="component" value="Unassembled WGS sequence"/>
</dbReference>
<dbReference type="Gene3D" id="3.20.20.370">
    <property type="entry name" value="Glycoside hydrolase/deacetylase"/>
    <property type="match status" value="1"/>
</dbReference>
<evidence type="ECO:0000313" key="3">
    <source>
        <dbReference type="EMBL" id="GER69856.1"/>
    </source>
</evidence>
<comment type="caution">
    <text evidence="3">The sequence shown here is derived from an EMBL/GenBank/DDBJ whole genome shotgun (WGS) entry which is preliminary data.</text>
</comment>
<accession>A0A5J4J4F8</accession>
<dbReference type="RefSeq" id="WP_151680410.1">
    <property type="nucleotide sequence ID" value="NZ_BKZQ01000012.1"/>
</dbReference>
<evidence type="ECO:0000313" key="4">
    <source>
        <dbReference type="Proteomes" id="UP000391919"/>
    </source>
</evidence>
<sequence length="248" mass="27448">MHSTESHTRKWKQYLFIIVVSFFTAVFLYTQMLAQTAAFSANGAPKAVFKGEKGIALTFNIGWGDEKAVPIIKTLQKSGVKSATFFLSGAWAEQHPDIVQMIEKAGYEIGSLGYAYVDYTDTEPSKVRSDMLKAQEVFKKLEVKDVKLIRSPTGHFDKTTLKIANQLGLTVVHWSINTDDWKNPGTDKIIEKASEAKNGDIVLLHASDAAKQTNKALPTIIRNLSHEGKFIAVSEMIANGETKTKVIP</sequence>
<dbReference type="EMBL" id="BKZQ01000012">
    <property type="protein sequence ID" value="GER69856.1"/>
    <property type="molecule type" value="Genomic_DNA"/>
</dbReference>
<dbReference type="InterPro" id="IPR002509">
    <property type="entry name" value="NODB_dom"/>
</dbReference>
<dbReference type="AlphaFoldDB" id="A0A5J4J4F8"/>